<proteinExistence type="predicted"/>
<accession>A0A1G9YCW6</accession>
<dbReference type="EMBL" id="LT629701">
    <property type="protein sequence ID" value="SDN06283.1"/>
    <property type="molecule type" value="Genomic_DNA"/>
</dbReference>
<dbReference type="RefSeq" id="WP_052408000.1">
    <property type="nucleotide sequence ID" value="NZ_JOEF01000030.1"/>
</dbReference>
<dbReference type="eggNOG" id="COG3209">
    <property type="taxonomic scope" value="Bacteria"/>
</dbReference>
<sequence length="282" mass="30354">MPSYFAEVATRLLQSRDQLAPDELRGLAEQIRDEIWEPLGHVAEGSSSDALQEALGLLSSIMTALDETAAKLDLAAEKVIDYLADTYTVAADRGLATTVPDWTSAPESRSVPHPSTLPPEAMPASHDLNWAQGQQTKLEDRPNNKGPTTGLVFFGNDTTTERVITSGAPPSPTPGTPDSVEDRADRELIAAATLILANSIRLRLRIPGAVPAVRDHVEVKVATVMRQRGITYASVVINNRKVCEDEFGCINAVPAILPHGYTLVVWPRGATKPVILKGKAQP</sequence>
<reference evidence="2 3" key="1">
    <citation type="submission" date="2016-10" db="EMBL/GenBank/DDBJ databases">
        <authorList>
            <person name="de Groot N.N."/>
        </authorList>
    </citation>
    <scope>NUCLEOTIDE SEQUENCE [LARGE SCALE GENOMIC DNA]</scope>
    <source>
        <strain evidence="2 3">DSM 44149</strain>
    </source>
</reference>
<dbReference type="InterPro" id="IPR032724">
    <property type="entry name" value="SCP1.201-like"/>
</dbReference>
<dbReference type="Proteomes" id="UP000183376">
    <property type="component" value="Chromosome I"/>
</dbReference>
<dbReference type="STRING" id="211114.SAMN04489726_4710"/>
<dbReference type="Pfam" id="PF14428">
    <property type="entry name" value="DddA-like"/>
    <property type="match status" value="1"/>
</dbReference>
<evidence type="ECO:0000313" key="3">
    <source>
        <dbReference type="Proteomes" id="UP000183376"/>
    </source>
</evidence>
<organism evidence="2 3">
    <name type="scientific">Allokutzneria albata</name>
    <name type="common">Kibdelosporangium albatum</name>
    <dbReference type="NCBI Taxonomy" id="211114"/>
    <lineage>
        <taxon>Bacteria</taxon>
        <taxon>Bacillati</taxon>
        <taxon>Actinomycetota</taxon>
        <taxon>Actinomycetes</taxon>
        <taxon>Pseudonocardiales</taxon>
        <taxon>Pseudonocardiaceae</taxon>
        <taxon>Allokutzneria</taxon>
    </lineage>
</organism>
<gene>
    <name evidence="2" type="ORF">SAMN04489726_4710</name>
</gene>
<dbReference type="AlphaFoldDB" id="A0A1G9YCW6"/>
<feature type="region of interest" description="Disordered" evidence="1">
    <location>
        <begin position="99"/>
        <end position="125"/>
    </location>
</feature>
<keyword evidence="3" id="KW-1185">Reference proteome</keyword>
<evidence type="ECO:0000313" key="2">
    <source>
        <dbReference type="EMBL" id="SDN06283.1"/>
    </source>
</evidence>
<dbReference type="OrthoDB" id="3701073at2"/>
<protein>
    <submittedName>
        <fullName evidence="2">SCP1.201-like deaminase</fullName>
    </submittedName>
</protein>
<name>A0A1G9YCW6_ALLAB</name>
<evidence type="ECO:0000256" key="1">
    <source>
        <dbReference type="SAM" id="MobiDB-lite"/>
    </source>
</evidence>